<reference evidence="3" key="1">
    <citation type="submission" date="2022-12" db="EMBL/GenBank/DDBJ databases">
        <authorList>
            <person name="Voronina O.L."/>
            <person name="Kunda M.S."/>
            <person name="Ryzhova N."/>
            <person name="Aksenova E.I."/>
        </authorList>
    </citation>
    <scope>NUCLEOTIDE SEQUENCE</scope>
    <source>
        <strain evidence="3">SCCH136:Ach223948</strain>
    </source>
</reference>
<evidence type="ECO:0000313" key="3">
    <source>
        <dbReference type="EMBL" id="MCZ8402178.1"/>
    </source>
</evidence>
<dbReference type="PANTHER" id="PTHR45641">
    <property type="entry name" value="TETRATRICOPEPTIDE REPEAT PROTEIN (AFU_ORTHOLOGUE AFUA_6G03870)"/>
    <property type="match status" value="1"/>
</dbReference>
<sequence>MQIGTLKDNKKNGVLDVPGAIWKINAGLSTSRLLRAEESVIPFDSDRAPFLQEQIEWANSVDYPLAIRLLTGVGGAGKTRLAMELCRRLKDQQWEAGFLPNDSKADVVARELLNAEANVCLIVDYAETRQQTLMELIKIVQVSKFDYLFRIVLLARAGGEWWGILPSRDSACEAVLSGMATTGPYCLPELHNNLQRRQAAFQYAMNAFAEKLSVNPGLGLPNLEGEHFGHPLYVQMAALLVLQGEQPGSAEAVTRSLINHERRYWAKALSSPAAIHTPQDENPAVFMALATLVNGFSTVHEAEILWRAVKADRNLLRPLFETLCQLYPGRQGVEGLRPDLLGEALVAQCLLGVHGATILNAIFSSGKPAWRRHSLTVLARMLRNREELSSLVEPIIIQQFLVCLEDLVAVIVETPSPLARITERAFSRLSIAQKSQASGMLNKYAEDEIFPLVDLMVLVGRSDLERVSRKSGKLTTDQTARKAAILNNLSVRLLWQGGFEESTDLAKQAEQLYAALAATKPESFKANWASALNNYSNRLSKLGRFQEAEKKAKQALDIRKNLATASPELGEHVYANVLVNYSLRLNDLKKYGEAERYIEKAINIFENYKYYRSEDFEKDWAGALSNYANILNESGRRNDAEVKAKLGLEIYEKLAKAWPSRFEAGWATSLSNYASFINDLGRSEDAEEISRQSLSILERLARAKPERFEGDWSAALSTYANLLSEEGKMAEAEVVVLQSLQIRERLASARPEQFEPLLAGTLNNYSNYLMEMGRNGEAEVILNRVLCMYENLDAVHPNRFKVDAAIARNNFAVVLSNLGRMEEAEIVAKETVDIYENVSLDNPGRYEADLAASLTNHANRLIDLGAVGEAVIKIKRAEDIYRKHVEVWPLKFEFDFLMAGIVKSLFVWLDSKESNELEFPHPIFSTPRQKKSLEFMGCFLKIFTSSDRDFIRKELATARLCVQSMDSQQKRKELSNFLLLESLSEKLGEAAFFVSNWRDELAHFSLLRGGRIPWWMLEISRRRCLGL</sequence>
<dbReference type="InterPro" id="IPR019734">
    <property type="entry name" value="TPR_rpt"/>
</dbReference>
<dbReference type="SUPFAM" id="SSF52540">
    <property type="entry name" value="P-loop containing nucleoside triphosphate hydrolases"/>
    <property type="match status" value="1"/>
</dbReference>
<comment type="caution">
    <text evidence="3">The sequence shown here is derived from an EMBL/GenBank/DDBJ whole genome shotgun (WGS) entry which is preliminary data.</text>
</comment>
<accession>A0A9X3KXS4</accession>
<dbReference type="EMBL" id="JAPZVI010000007">
    <property type="protein sequence ID" value="MCZ8402178.1"/>
    <property type="molecule type" value="Genomic_DNA"/>
</dbReference>
<keyword evidence="1" id="KW-0677">Repeat</keyword>
<evidence type="ECO:0000256" key="2">
    <source>
        <dbReference type="ARBA" id="ARBA00022803"/>
    </source>
</evidence>
<dbReference type="SUPFAM" id="SSF48452">
    <property type="entry name" value="TPR-like"/>
    <property type="match status" value="4"/>
</dbReference>
<dbReference type="Pfam" id="PF13374">
    <property type="entry name" value="TPR_10"/>
    <property type="match status" value="2"/>
</dbReference>
<proteinExistence type="predicted"/>
<evidence type="ECO:0000313" key="4">
    <source>
        <dbReference type="Proteomes" id="UP001141992"/>
    </source>
</evidence>
<protein>
    <submittedName>
        <fullName evidence="3">Tetratricopeptide repeat protein</fullName>
    </submittedName>
</protein>
<dbReference type="AlphaFoldDB" id="A0A9X3KXS4"/>
<dbReference type="RefSeq" id="WP_269863646.1">
    <property type="nucleotide sequence ID" value="NZ_JAPZVI010000007.1"/>
</dbReference>
<organism evidence="3 4">
    <name type="scientific">Alcaligenes xylosoxydans xylosoxydans</name>
    <name type="common">Achromobacter xylosoxidans</name>
    <dbReference type="NCBI Taxonomy" id="85698"/>
    <lineage>
        <taxon>Bacteria</taxon>
        <taxon>Pseudomonadati</taxon>
        <taxon>Pseudomonadota</taxon>
        <taxon>Betaproteobacteria</taxon>
        <taxon>Burkholderiales</taxon>
        <taxon>Alcaligenaceae</taxon>
        <taxon>Achromobacter</taxon>
    </lineage>
</organism>
<dbReference type="Gene3D" id="1.25.40.10">
    <property type="entry name" value="Tetratricopeptide repeat domain"/>
    <property type="match status" value="3"/>
</dbReference>
<dbReference type="Proteomes" id="UP001141992">
    <property type="component" value="Unassembled WGS sequence"/>
</dbReference>
<gene>
    <name evidence="3" type="ORF">O9570_12035</name>
</gene>
<evidence type="ECO:0000256" key="1">
    <source>
        <dbReference type="ARBA" id="ARBA00022737"/>
    </source>
</evidence>
<dbReference type="PANTHER" id="PTHR45641:SF19">
    <property type="entry name" value="NEPHROCYSTIN-3"/>
    <property type="match status" value="1"/>
</dbReference>
<dbReference type="InterPro" id="IPR011990">
    <property type="entry name" value="TPR-like_helical_dom_sf"/>
</dbReference>
<name>A0A9X3KXS4_ALCXX</name>
<dbReference type="SMART" id="SM00028">
    <property type="entry name" value="TPR"/>
    <property type="match status" value="5"/>
</dbReference>
<keyword evidence="2" id="KW-0802">TPR repeat</keyword>
<dbReference type="InterPro" id="IPR027417">
    <property type="entry name" value="P-loop_NTPase"/>
</dbReference>